<organism evidence="1 2">
    <name type="scientific">Prorocentrum cordatum</name>
    <dbReference type="NCBI Taxonomy" id="2364126"/>
    <lineage>
        <taxon>Eukaryota</taxon>
        <taxon>Sar</taxon>
        <taxon>Alveolata</taxon>
        <taxon>Dinophyceae</taxon>
        <taxon>Prorocentrales</taxon>
        <taxon>Prorocentraceae</taxon>
        <taxon>Prorocentrum</taxon>
    </lineage>
</organism>
<name>A0ABN9RHE9_9DINO</name>
<dbReference type="EMBL" id="CAUYUJ010006624">
    <property type="protein sequence ID" value="CAK0818018.1"/>
    <property type="molecule type" value="Genomic_DNA"/>
</dbReference>
<accession>A0ABN9RHE9</accession>
<dbReference type="Proteomes" id="UP001189429">
    <property type="component" value="Unassembled WGS sequence"/>
</dbReference>
<keyword evidence="2" id="KW-1185">Reference proteome</keyword>
<gene>
    <name evidence="1" type="ORF">PCOR1329_LOCUS20406</name>
</gene>
<proteinExistence type="predicted"/>
<reference evidence="1" key="1">
    <citation type="submission" date="2023-10" db="EMBL/GenBank/DDBJ databases">
        <authorList>
            <person name="Chen Y."/>
            <person name="Shah S."/>
            <person name="Dougan E. K."/>
            <person name="Thang M."/>
            <person name="Chan C."/>
        </authorList>
    </citation>
    <scope>NUCLEOTIDE SEQUENCE [LARGE SCALE GENOMIC DNA]</scope>
</reference>
<feature type="non-terminal residue" evidence="1">
    <location>
        <position position="297"/>
    </location>
</feature>
<sequence>MSQITALVVTQSRDPRSAVLGHLAAGALIGLADIVGTRAQLGRIALVGPESFSGAWVSVLRLDGRPLLERVLEETENMQLEAKLKAETARIAARIAAGDNQEPPPRRRSSVGSAWSALGRAQLPHFGEAAEEELEDVDMPPPGPSNKVLPAKMAQRATVTGGWRSFTDPIWKRQVFVAPLGGRATWGISEVLQTGGLDDLLLARCWEACVVDPLAVEAMKDPTWAFEIFADPSLSGEPIFRYEKGRLIVVQVFDMKTFVAHVVLPPPEDGGDAATGYATYRMRDGRPLLRSLMQPSE</sequence>
<protein>
    <submittedName>
        <fullName evidence="1">Uncharacterized protein</fullName>
    </submittedName>
</protein>
<evidence type="ECO:0000313" key="1">
    <source>
        <dbReference type="EMBL" id="CAK0818018.1"/>
    </source>
</evidence>
<evidence type="ECO:0000313" key="2">
    <source>
        <dbReference type="Proteomes" id="UP001189429"/>
    </source>
</evidence>
<comment type="caution">
    <text evidence="1">The sequence shown here is derived from an EMBL/GenBank/DDBJ whole genome shotgun (WGS) entry which is preliminary data.</text>
</comment>